<dbReference type="Proteomes" id="UP000095023">
    <property type="component" value="Unassembled WGS sequence"/>
</dbReference>
<evidence type="ECO:0000256" key="12">
    <source>
        <dbReference type="ARBA" id="ARBA00024631"/>
    </source>
</evidence>
<evidence type="ECO:0000256" key="1">
    <source>
        <dbReference type="ARBA" id="ARBA00004406"/>
    </source>
</evidence>
<dbReference type="Pfam" id="PF13329">
    <property type="entry name" value="ATG2_CAD"/>
    <property type="match status" value="2"/>
</dbReference>
<evidence type="ECO:0000256" key="3">
    <source>
        <dbReference type="ARBA" id="ARBA00009714"/>
    </source>
</evidence>
<dbReference type="GO" id="GO:0061709">
    <property type="term" value="P:reticulophagy"/>
    <property type="evidence" value="ECO:0007669"/>
    <property type="project" value="TreeGrafter"/>
</dbReference>
<keyword evidence="5" id="KW-0813">Transport</keyword>
<proteinExistence type="inferred from homology"/>
<dbReference type="InterPro" id="IPR026849">
    <property type="entry name" value="ATG2"/>
</dbReference>
<evidence type="ECO:0000256" key="7">
    <source>
        <dbReference type="ARBA" id="ARBA00023006"/>
    </source>
</evidence>
<evidence type="ECO:0000256" key="11">
    <source>
        <dbReference type="ARBA" id="ARBA00024615"/>
    </source>
</evidence>
<dbReference type="GO" id="GO:0043495">
    <property type="term" value="F:protein-membrane adaptor activity"/>
    <property type="evidence" value="ECO:0007669"/>
    <property type="project" value="TreeGrafter"/>
</dbReference>
<dbReference type="OrthoDB" id="18982at2759"/>
<dbReference type="EMBL" id="KV453841">
    <property type="protein sequence ID" value="ODV91986.1"/>
    <property type="molecule type" value="Genomic_DNA"/>
</dbReference>
<comment type="subcellular location">
    <subcellularLocation>
        <location evidence="1">Endoplasmic reticulum membrane</location>
        <topology evidence="1">Peripheral membrane protein</topology>
    </subcellularLocation>
    <subcellularLocation>
        <location evidence="2">Preautophagosomal structure membrane</location>
        <topology evidence="2">Peripheral membrane protein</topology>
    </subcellularLocation>
</comment>
<keyword evidence="15" id="KW-1185">Reference proteome</keyword>
<dbReference type="GO" id="GO:0034045">
    <property type="term" value="C:phagophore assembly site membrane"/>
    <property type="evidence" value="ECO:0007669"/>
    <property type="project" value="UniProtKB-SubCell"/>
</dbReference>
<protein>
    <recommendedName>
        <fullName evidence="4">Autophagy-related protein 2</fullName>
    </recommendedName>
</protein>
<feature type="region of interest" description="Disordered" evidence="13">
    <location>
        <begin position="1142"/>
        <end position="1170"/>
    </location>
</feature>
<evidence type="ECO:0000313" key="15">
    <source>
        <dbReference type="Proteomes" id="UP000095023"/>
    </source>
</evidence>
<evidence type="ECO:0000313" key="14">
    <source>
        <dbReference type="EMBL" id="ODV91986.1"/>
    </source>
</evidence>
<comment type="similarity">
    <text evidence="3">Belongs to the ATG2 family.</text>
</comment>
<keyword evidence="9" id="KW-0472">Membrane</keyword>
<evidence type="ECO:0000256" key="5">
    <source>
        <dbReference type="ARBA" id="ARBA00022448"/>
    </source>
</evidence>
<dbReference type="GO" id="GO:0061723">
    <property type="term" value="P:glycophagy"/>
    <property type="evidence" value="ECO:0007669"/>
    <property type="project" value="TreeGrafter"/>
</dbReference>
<organism evidence="14 15">
    <name type="scientific">Tortispora caseinolytica NRRL Y-17796</name>
    <dbReference type="NCBI Taxonomy" id="767744"/>
    <lineage>
        <taxon>Eukaryota</taxon>
        <taxon>Fungi</taxon>
        <taxon>Dikarya</taxon>
        <taxon>Ascomycota</taxon>
        <taxon>Saccharomycotina</taxon>
        <taxon>Trigonopsidomycetes</taxon>
        <taxon>Trigonopsidales</taxon>
        <taxon>Trigonopsidaceae</taxon>
        <taxon>Tortispora</taxon>
    </lineage>
</organism>
<dbReference type="GO" id="GO:0000045">
    <property type="term" value="P:autophagosome assembly"/>
    <property type="evidence" value="ECO:0007669"/>
    <property type="project" value="TreeGrafter"/>
</dbReference>
<accession>A0A1E4TJS1</accession>
<comment type="catalytic activity">
    <reaction evidence="11">
        <text>a 1,2-diacyl-sn-glycero-3-phosphoethanolamine(in) = a 1,2-diacyl-sn-glycero-3-phosphoethanolamine(out)</text>
        <dbReference type="Rhea" id="RHEA:38895"/>
        <dbReference type="ChEBI" id="CHEBI:64612"/>
    </reaction>
</comment>
<dbReference type="GO" id="GO:0032266">
    <property type="term" value="F:phosphatidylinositol-3-phosphate binding"/>
    <property type="evidence" value="ECO:0007669"/>
    <property type="project" value="TreeGrafter"/>
</dbReference>
<comment type="catalytic activity">
    <reaction evidence="12">
        <text>a 1,2-diacyl-sn-glycero-3-phosphocholine(in) = a 1,2-diacyl-sn-glycero-3-phosphocholine(out)</text>
        <dbReference type="Rhea" id="RHEA:38571"/>
        <dbReference type="ChEBI" id="CHEBI:57643"/>
    </reaction>
</comment>
<evidence type="ECO:0000256" key="4">
    <source>
        <dbReference type="ARBA" id="ARBA00018070"/>
    </source>
</evidence>
<evidence type="ECO:0000256" key="9">
    <source>
        <dbReference type="ARBA" id="ARBA00023136"/>
    </source>
</evidence>
<comment type="catalytic activity">
    <reaction evidence="10">
        <text>a 1,2-diacyl-sn-glycero-3-phospho-L-serine(in) = a 1,2-diacyl-sn-glycero-3-phospho-L-serine(out)</text>
        <dbReference type="Rhea" id="RHEA:38663"/>
        <dbReference type="ChEBI" id="CHEBI:57262"/>
    </reaction>
</comment>
<feature type="compositionally biased region" description="Polar residues" evidence="13">
    <location>
        <begin position="1158"/>
        <end position="1167"/>
    </location>
</feature>
<dbReference type="GO" id="GO:0006869">
    <property type="term" value="P:lipid transport"/>
    <property type="evidence" value="ECO:0007669"/>
    <property type="project" value="UniProtKB-KW"/>
</dbReference>
<dbReference type="GO" id="GO:0061908">
    <property type="term" value="C:phagophore"/>
    <property type="evidence" value="ECO:0007669"/>
    <property type="project" value="TreeGrafter"/>
</dbReference>
<dbReference type="GO" id="GO:0005789">
    <property type="term" value="C:endoplasmic reticulum membrane"/>
    <property type="evidence" value="ECO:0007669"/>
    <property type="project" value="UniProtKB-SubCell"/>
</dbReference>
<dbReference type="GO" id="GO:0000422">
    <property type="term" value="P:autophagy of mitochondrion"/>
    <property type="evidence" value="ECO:0007669"/>
    <property type="project" value="TreeGrafter"/>
</dbReference>
<evidence type="ECO:0000256" key="13">
    <source>
        <dbReference type="SAM" id="MobiDB-lite"/>
    </source>
</evidence>
<evidence type="ECO:0000256" key="2">
    <source>
        <dbReference type="ARBA" id="ARBA00004623"/>
    </source>
</evidence>
<evidence type="ECO:0000256" key="10">
    <source>
        <dbReference type="ARBA" id="ARBA00024479"/>
    </source>
</evidence>
<dbReference type="GO" id="GO:0034727">
    <property type="term" value="P:piecemeal microautophagy of the nucleus"/>
    <property type="evidence" value="ECO:0007669"/>
    <property type="project" value="TreeGrafter"/>
</dbReference>
<keyword evidence="8" id="KW-0445">Lipid transport</keyword>
<dbReference type="PANTHER" id="PTHR13190:SF1">
    <property type="entry name" value="AUTOPHAGY-RELATED 2, ISOFORM A"/>
    <property type="match status" value="1"/>
</dbReference>
<evidence type="ECO:0000256" key="8">
    <source>
        <dbReference type="ARBA" id="ARBA00023055"/>
    </source>
</evidence>
<gene>
    <name evidence="14" type="ORF">CANCADRAFT_30264</name>
</gene>
<sequence>MSSWLPSNVQTRLVKYILTQIGLFDELALVSADLQLGSSSSIDIEQSTLNLDRVKIPGFNVRSGNVASIHVDIPSNIFFKPIHIILKGVQLSLSPSYADSSIPHNVDEVINDASEYLATSLILDNDTEMIQAMSQLDSDTLHIPGAFRNVPDTDTDTDNNSIGISLTPMFSSIIETLLRQLKISVFEVSGNILIDDDNLSFELASLFFKADSTVKDGHHLELSGLRLNDITQRSESNEDSDSESDSSEDIYLDKSLLTSTIFSKAEASSLYQSAFQDIPSARRVDPLLHSTVDTPADTPADSTSSGFQILSVSHLSVIFDKQFTYCDLNLGKVELSCPPESQPLLLSLLLLFNKFQTLPPSEKAESESDIPLEEQSDSSTRTYKVTAELLKVSLGLNLPNSQWFEVSLSDIRIDSLVDETGMTAINGEIDRISVASSKKEVLNFKRHTNSSPDIMILSEKDCCRIRIPHSISVLIDLELINLFLEIFSIFSDTISELFIDSATSSISSTEDTADLQRLPKFVFELEQEILVSLVLLNSERISLQLFSRTCFQNGEIFIPGIKLNYADCQVKLTKGVCQFASGLHSALSAGLSYSKAFRANTGLHFESCIGNATQESIARLQVLIGDLMENILPKFPPGSSPATQNIRFAPMDPAMSASHEELICKLLVKIGYIHFTAGIPILSSLIIEGSQLCFVLPHNSDIKFSFGMSIKCISRSSDKFELDQFGEKSLLYPTPMLTSTAPSLSVNLMDNGSCAVTISNIVLEYYADILLLFSDMSSDQKPMSTSTNLAPTSTPAPEPAQSPISVKIWLNDSVIGLNPFGTHSKALLFLNECSAVSSQFQSEIRNRIHMQKAHLLLIDDVNFFVSKTTSSADISDARSLFLYYLQGGFVSIASFTDVATTAKLFLNSHPPLLDVDVGNELIFLESCADSTATLLELVQALRPPVLYNPQRYRTSGHEVDTFDGVADRFFPHSASEEEVNDNHMSQENHPIRIADEVIENYYGYSHDSTIAATSMDSSQQPDTLLDVEFSEVISQGKSSASIRNEIPSAKDSKGSKRRVNFAPEHASDFIHSVYFEGEPQFNETHFARIGSDSRKAPLPGNNVNDVIRVNIHDLNLVWNLHDGYDWKATRRSIEKAVREAHMRKMRRRRSREYKQHSNSEIGSTTDSGVDDIDSVADGQPLFNSIYISFPADHDASEINKKLTRDITGYNYDNVSRLSSQSVGTSFNSGVQRDTTTSPLIKQSKLNLKRSRVHKVKIELRGVNVNGSIFEKPDKDMAVCKFELKVRDFEVYDNVATSTWLKLVTYMRSAGPRDPQQPMMSIHVSIVQPDLDLSAFDLMIKANILPLRLHVDQDTLEFLARFFQFQPDRMNELEEQSEEPFFQKVQVSDISIKLDYKPKKVDYAGLRSRHTTELMNFFVLDEAEILLRPVKLYGIKGIPQVIRTLNRIWLPDIQRTQLGAVLAGVSPIRAVVRLGSGFKELITVPMEEYKKDGRLFRSAERGARQFVRTSANELMKFGAKLAVGTHNWLESAEEVLGGEYAGSSRDRMSAENEVSGSKRNLVNIDGEVEAVSAYADQPKTISQGLSRAYQRFGESLRTTGEVVGSVPEDATEKGTAVGFVHTLARAAPVVLLRPAIGTTEAVSNTLMGLANQLDPETQKYNEDKYKPRGRY</sequence>
<evidence type="ECO:0000256" key="6">
    <source>
        <dbReference type="ARBA" id="ARBA00022824"/>
    </source>
</evidence>
<keyword evidence="6" id="KW-0256">Endoplasmic reticulum</keyword>
<dbReference type="PANTHER" id="PTHR13190">
    <property type="entry name" value="AUTOPHAGY-RELATED 2, ISOFORM A"/>
    <property type="match status" value="1"/>
</dbReference>
<reference evidence="15" key="1">
    <citation type="submission" date="2016-02" db="EMBL/GenBank/DDBJ databases">
        <title>Comparative genomics of biotechnologically important yeasts.</title>
        <authorList>
            <consortium name="DOE Joint Genome Institute"/>
            <person name="Riley R."/>
            <person name="Haridas S."/>
            <person name="Wolfe K.H."/>
            <person name="Lopes M.R."/>
            <person name="Hittinger C.T."/>
            <person name="Goker M."/>
            <person name="Salamov A."/>
            <person name="Wisecaver J."/>
            <person name="Long T.M."/>
            <person name="Aerts A.L."/>
            <person name="Barry K."/>
            <person name="Choi C."/>
            <person name="Clum A."/>
            <person name="Coughlan A.Y."/>
            <person name="Deshpande S."/>
            <person name="Douglass A.P."/>
            <person name="Hanson S.J."/>
            <person name="Klenk H.-P."/>
            <person name="Labutti K."/>
            <person name="Lapidus A."/>
            <person name="Lindquist E."/>
            <person name="Lipzen A."/>
            <person name="Meier-Kolthoff J.P."/>
            <person name="Ohm R.A."/>
            <person name="Otillar R.P."/>
            <person name="Pangilinan J."/>
            <person name="Peng Y."/>
            <person name="Rokas A."/>
            <person name="Rosa C.A."/>
            <person name="Scheuner C."/>
            <person name="Sibirny A.A."/>
            <person name="Slot J.C."/>
            <person name="Stielow J.B."/>
            <person name="Sun H."/>
            <person name="Kurtzman C.P."/>
            <person name="Blackwell M."/>
            <person name="Jeffries T.W."/>
            <person name="Grigoriev I.V."/>
        </authorList>
    </citation>
    <scope>NUCLEOTIDE SEQUENCE [LARGE SCALE GENOMIC DNA]</scope>
    <source>
        <strain evidence="15">NRRL Y-17796</strain>
    </source>
</reference>
<name>A0A1E4TJS1_9ASCO</name>
<keyword evidence="7" id="KW-0072">Autophagy</keyword>